<dbReference type="PROSITE" id="PS00084">
    <property type="entry name" value="CU2_MONOOXYGENASE_1"/>
    <property type="match status" value="1"/>
</dbReference>
<comment type="cofactor">
    <cofactor evidence="1">
        <name>Cu(2+)</name>
        <dbReference type="ChEBI" id="CHEBI:29036"/>
    </cofactor>
</comment>
<accession>A0A6G1SKP1</accession>
<keyword evidence="5" id="KW-0479">Metal-binding</keyword>
<evidence type="ECO:0000256" key="5">
    <source>
        <dbReference type="ARBA" id="ARBA00022723"/>
    </source>
</evidence>
<organism evidence="17">
    <name type="scientific">Aceria tosichella</name>
    <name type="common">wheat curl mite</name>
    <dbReference type="NCBI Taxonomy" id="561515"/>
    <lineage>
        <taxon>Eukaryota</taxon>
        <taxon>Metazoa</taxon>
        <taxon>Ecdysozoa</taxon>
        <taxon>Arthropoda</taxon>
        <taxon>Chelicerata</taxon>
        <taxon>Arachnida</taxon>
        <taxon>Acari</taxon>
        <taxon>Acariformes</taxon>
        <taxon>Trombidiformes</taxon>
        <taxon>Prostigmata</taxon>
        <taxon>Eupodina</taxon>
        <taxon>Eriophyoidea</taxon>
        <taxon>Eriophyidae</taxon>
        <taxon>Eriophyinae</taxon>
        <taxon>Aceriini</taxon>
        <taxon>Aceria</taxon>
    </lineage>
</organism>
<dbReference type="PANTHER" id="PTHR10157">
    <property type="entry name" value="DOPAMINE BETA HYDROXYLASE RELATED"/>
    <property type="match status" value="1"/>
</dbReference>
<evidence type="ECO:0000313" key="17">
    <source>
        <dbReference type="EMBL" id="MDE50968.1"/>
    </source>
</evidence>
<feature type="region of interest" description="Disordered" evidence="15">
    <location>
        <begin position="66"/>
        <end position="90"/>
    </location>
</feature>
<keyword evidence="11" id="KW-1015">Disulfide bond</keyword>
<reference evidence="17" key="1">
    <citation type="submission" date="2018-10" db="EMBL/GenBank/DDBJ databases">
        <title>Transcriptome assembly of Aceria tosichella (Wheat curl mite) Type 2.</title>
        <authorList>
            <person name="Scully E.D."/>
            <person name="Geib S.M."/>
            <person name="Palmer N.A."/>
            <person name="Gupta A.K."/>
            <person name="Sarath G."/>
            <person name="Tatineni S."/>
        </authorList>
    </citation>
    <scope>NUCLEOTIDE SEQUENCE</scope>
    <source>
        <strain evidence="17">LincolnNE</strain>
    </source>
</reference>
<evidence type="ECO:0000256" key="9">
    <source>
        <dbReference type="ARBA" id="ARBA00023033"/>
    </source>
</evidence>
<dbReference type="InterPro" id="IPR045266">
    <property type="entry name" value="DOH_DOMON"/>
</dbReference>
<evidence type="ECO:0000256" key="14">
    <source>
        <dbReference type="ARBA" id="ARBA00037847"/>
    </source>
</evidence>
<dbReference type="Gene3D" id="2.60.120.310">
    <property type="entry name" value="Copper type II, ascorbate-dependent monooxygenase, N-terminal domain"/>
    <property type="match status" value="1"/>
</dbReference>
<evidence type="ECO:0000256" key="2">
    <source>
        <dbReference type="ARBA" id="ARBA00004541"/>
    </source>
</evidence>
<dbReference type="EMBL" id="GGYP01006197">
    <property type="protein sequence ID" value="MDE50968.1"/>
    <property type="molecule type" value="Transcribed_RNA"/>
</dbReference>
<feature type="compositionally biased region" description="Basic and acidic residues" evidence="15">
    <location>
        <begin position="615"/>
        <end position="626"/>
    </location>
</feature>
<feature type="domain" description="DOMON" evidence="16">
    <location>
        <begin position="130"/>
        <end position="263"/>
    </location>
</feature>
<feature type="compositionally biased region" description="Basic residues" evidence="15">
    <location>
        <begin position="645"/>
        <end position="654"/>
    </location>
</feature>
<dbReference type="GO" id="GO:0042421">
    <property type="term" value="P:norepinephrine biosynthetic process"/>
    <property type="evidence" value="ECO:0007669"/>
    <property type="project" value="TreeGrafter"/>
</dbReference>
<feature type="compositionally biased region" description="Polar residues" evidence="15">
    <location>
        <begin position="600"/>
        <end position="614"/>
    </location>
</feature>
<dbReference type="CDD" id="cd09631">
    <property type="entry name" value="DOMON_DOH"/>
    <property type="match status" value="1"/>
</dbReference>
<dbReference type="FunFam" id="2.60.120.310:FF:000004">
    <property type="entry name" value="DBH-like monooxygenase protein 1"/>
    <property type="match status" value="1"/>
</dbReference>
<dbReference type="InterPro" id="IPR008977">
    <property type="entry name" value="PHM/PNGase_F_dom_sf"/>
</dbReference>
<comment type="subcellular location">
    <subcellularLocation>
        <location evidence="2">Cytoplasmic vesicle</location>
    </subcellularLocation>
    <subcellularLocation>
        <location evidence="14">Endomembrane system</location>
        <topology evidence="14">Single-pass membrane protein</topology>
    </subcellularLocation>
</comment>
<keyword evidence="12" id="KW-0325">Glycoprotein</keyword>
<dbReference type="GO" id="GO:0005615">
    <property type="term" value="C:extracellular space"/>
    <property type="evidence" value="ECO:0007669"/>
    <property type="project" value="TreeGrafter"/>
</dbReference>
<protein>
    <submittedName>
        <fullName evidence="17">Dopamine beta-hydroxylase</fullName>
    </submittedName>
</protein>
<feature type="compositionally biased region" description="Acidic residues" evidence="15">
    <location>
        <begin position="817"/>
        <end position="827"/>
    </location>
</feature>
<dbReference type="FunFam" id="2.60.120.230:FF:000001">
    <property type="entry name" value="Monooxygenase, DBH-like 1"/>
    <property type="match status" value="1"/>
</dbReference>
<dbReference type="InterPro" id="IPR024548">
    <property type="entry name" value="Cu2_monoox_C"/>
</dbReference>
<dbReference type="InterPro" id="IPR014783">
    <property type="entry name" value="Cu2_ascorb_mOase_CS-2"/>
</dbReference>
<dbReference type="InterPro" id="IPR020611">
    <property type="entry name" value="Cu2_ascorb_mOase_CS-1"/>
</dbReference>
<evidence type="ECO:0000256" key="12">
    <source>
        <dbReference type="ARBA" id="ARBA00023180"/>
    </source>
</evidence>
<name>A0A6G1SKP1_9ACAR</name>
<dbReference type="GO" id="GO:0005507">
    <property type="term" value="F:copper ion binding"/>
    <property type="evidence" value="ECO:0007669"/>
    <property type="project" value="InterPro"/>
</dbReference>
<keyword evidence="7" id="KW-0560">Oxidoreductase</keyword>
<feature type="compositionally biased region" description="Basic and acidic residues" evidence="15">
    <location>
        <begin position="71"/>
        <end position="90"/>
    </location>
</feature>
<keyword evidence="4" id="KW-0812">Transmembrane</keyword>
<dbReference type="GO" id="GO:0006589">
    <property type="term" value="P:octopamine biosynthetic process"/>
    <property type="evidence" value="ECO:0007669"/>
    <property type="project" value="TreeGrafter"/>
</dbReference>
<dbReference type="InterPro" id="IPR000323">
    <property type="entry name" value="Cu2_ascorb_mOase_N"/>
</dbReference>
<proteinExistence type="inferred from homology"/>
<dbReference type="Pfam" id="PF03712">
    <property type="entry name" value="Cu2_monoox_C"/>
    <property type="match status" value="2"/>
</dbReference>
<dbReference type="Pfam" id="PF01082">
    <property type="entry name" value="Cu2_monooxygen"/>
    <property type="match status" value="1"/>
</dbReference>
<dbReference type="GO" id="GO:0004500">
    <property type="term" value="F:dopamine beta-monooxygenase activity"/>
    <property type="evidence" value="ECO:0007669"/>
    <property type="project" value="InterPro"/>
</dbReference>
<feature type="region of interest" description="Disordered" evidence="15">
    <location>
        <begin position="600"/>
        <end position="666"/>
    </location>
</feature>
<keyword evidence="13" id="KW-0968">Cytoplasmic vesicle</keyword>
<evidence type="ECO:0000256" key="6">
    <source>
        <dbReference type="ARBA" id="ARBA00022989"/>
    </source>
</evidence>
<evidence type="ECO:0000256" key="3">
    <source>
        <dbReference type="ARBA" id="ARBA00010676"/>
    </source>
</evidence>
<dbReference type="Gene3D" id="2.60.120.230">
    <property type="match status" value="1"/>
</dbReference>
<feature type="region of interest" description="Disordered" evidence="15">
    <location>
        <begin position="218"/>
        <end position="238"/>
    </location>
</feature>
<feature type="compositionally biased region" description="Basic residues" evidence="15">
    <location>
        <begin position="627"/>
        <end position="637"/>
    </location>
</feature>
<evidence type="ECO:0000256" key="11">
    <source>
        <dbReference type="ARBA" id="ARBA00023157"/>
    </source>
</evidence>
<evidence type="ECO:0000256" key="10">
    <source>
        <dbReference type="ARBA" id="ARBA00023136"/>
    </source>
</evidence>
<dbReference type="InterPro" id="IPR000945">
    <property type="entry name" value="DBH-like"/>
</dbReference>
<dbReference type="PANTHER" id="PTHR10157:SF29">
    <property type="entry name" value="DOPAMINE BETA-HYDROXYLASE"/>
    <property type="match status" value="1"/>
</dbReference>
<dbReference type="AlphaFoldDB" id="A0A6G1SKP1"/>
<feature type="region of interest" description="Disordered" evidence="15">
    <location>
        <begin position="994"/>
        <end position="1019"/>
    </location>
</feature>
<keyword evidence="6" id="KW-1133">Transmembrane helix</keyword>
<evidence type="ECO:0000259" key="16">
    <source>
        <dbReference type="PROSITE" id="PS50836"/>
    </source>
</evidence>
<evidence type="ECO:0000256" key="1">
    <source>
        <dbReference type="ARBA" id="ARBA00001973"/>
    </source>
</evidence>
<dbReference type="PROSITE" id="PS50836">
    <property type="entry name" value="DOMON"/>
    <property type="match status" value="1"/>
</dbReference>
<evidence type="ECO:0000256" key="7">
    <source>
        <dbReference type="ARBA" id="ARBA00023002"/>
    </source>
</evidence>
<dbReference type="SUPFAM" id="SSF49742">
    <property type="entry name" value="PHM/PNGase F"/>
    <property type="match status" value="2"/>
</dbReference>
<sequence>MKERERLFPHAILRLDLQTSSARKWCFDINCSMFQCSKMLLLLVKSLIFTTTLLCLLDSKLAQASSPTSTDGHHASEDPEPTDNPRGRDDMWSMVATMREHGKSPSTRNQTIQPIKNAKFDWNINLDQHGRYQLNWRVNYPRNKILFALEINTSKSNFSYGNDIFALGFSERGELSSSDFCLIWFDLSHRIHLQDARTDSNNLLELVDSSKSVCKLLKAPSKPDPPQSSEIFADENKDESVDKVDEEFADSVGERIDVVTNLNELDRKELAAKGPHSSSSSQAGSDDVVHEIFFKRPLEVCDNRDGYYTIDNGTTHLVWFTMKGPILSLDRLNLTEVQHSSVSGEHSPQNQAEATTGLAFESGLRRAQLIATKPSLAAASSSKTNYGLDIRMDKFEVPGVETTYWCKLFKLPEKFESRRFHITQYEAVIEPGNEHVVHHMELFNCATSSQEQLHQLGQLYYSQGGWSGECSSSSRPTVTDVCRRVILAWAMGAKPLVYPEQVGQSIGGQEYSPYVVLEVHYNNVAHSKGLVDSSGLRFHYSPELRPFDAGVLEIGLEYTDKNSIPPNMVVPLAGYCVSECTRAAMSSAGSGSLFPAISETSAHNEQETTATSVANDDHDSEQDHAPHNQRHRRRQTGRHQQQQQARHRGLHQHRSQMSLSSSPLDRRKNMRGAEIGASGIHIFAAQMHTHLTGVASWTEHVRGGRVLGEIQRDDHYSPHFQEIRLLPKPVHVEPGDALIHYCLYDTRSRSNITLGGYATTDEMCVSYLHYYPKIDLEVCKSSVDSWALEKYFASLARDELQNTSERLDFSGWKHSTEDEEEEGEEEDKQNYGNDENGGNGGDKNNGAGEGDENASEGEETHQANDNSKSRSTKTNADGSGAPVLDRRSVSLNYHSINWSPRRARELIEFYSTAPLSVQCNRSDGSRWPGNWNNIEPTRLVKWPGRQRGAAKWGGPKGGAVRLLAARSSPVHELDFFERPSAWELVTYRGLGHKQKHAQCQRPPTRDPRASVRLGSAGPV</sequence>
<keyword evidence="10" id="KW-0472">Membrane</keyword>
<dbReference type="InterPro" id="IPR005018">
    <property type="entry name" value="DOMON_domain"/>
</dbReference>
<evidence type="ECO:0000256" key="15">
    <source>
        <dbReference type="SAM" id="MobiDB-lite"/>
    </source>
</evidence>
<dbReference type="GO" id="GO:0030667">
    <property type="term" value="C:secretory granule membrane"/>
    <property type="evidence" value="ECO:0007669"/>
    <property type="project" value="TreeGrafter"/>
</dbReference>
<dbReference type="InterPro" id="IPR014784">
    <property type="entry name" value="Cu2_ascorb_mOase-like_C"/>
</dbReference>
<comment type="similarity">
    <text evidence="3">Belongs to the copper type II ascorbate-dependent monooxygenase family.</text>
</comment>
<keyword evidence="8" id="KW-0186">Copper</keyword>
<dbReference type="InterPro" id="IPR036939">
    <property type="entry name" value="Cu2_ascorb_mOase_N_sf"/>
</dbReference>
<feature type="region of interest" description="Disordered" evidence="15">
    <location>
        <begin position="811"/>
        <end position="883"/>
    </location>
</feature>
<evidence type="ECO:0000256" key="8">
    <source>
        <dbReference type="ARBA" id="ARBA00023008"/>
    </source>
</evidence>
<keyword evidence="9" id="KW-0503">Monooxygenase</keyword>
<dbReference type="PROSITE" id="PS00085">
    <property type="entry name" value="CU2_MONOOXYGENASE_2"/>
    <property type="match status" value="1"/>
</dbReference>
<evidence type="ECO:0000256" key="4">
    <source>
        <dbReference type="ARBA" id="ARBA00022692"/>
    </source>
</evidence>
<evidence type="ECO:0000256" key="13">
    <source>
        <dbReference type="ARBA" id="ARBA00023329"/>
    </source>
</evidence>
<dbReference type="GO" id="GO:0042420">
    <property type="term" value="P:dopamine catabolic process"/>
    <property type="evidence" value="ECO:0007669"/>
    <property type="project" value="TreeGrafter"/>
</dbReference>
<gene>
    <name evidence="17" type="primary">DBH</name>
    <name evidence="17" type="ORF">g.13522</name>
</gene>